<dbReference type="InterPro" id="IPR006086">
    <property type="entry name" value="XPG-I_dom"/>
</dbReference>
<dbReference type="Pfam" id="PF00867">
    <property type="entry name" value="XPG_I"/>
    <property type="match status" value="1"/>
</dbReference>
<dbReference type="InterPro" id="IPR036279">
    <property type="entry name" value="5-3_exonuclease_C_sf"/>
</dbReference>
<dbReference type="InterPro" id="IPR006084">
    <property type="entry name" value="XPG/Rad2"/>
</dbReference>
<dbReference type="EMBL" id="NAJL01000012">
    <property type="protein sequence ID" value="TKA30119.1"/>
    <property type="molecule type" value="Genomic_DNA"/>
</dbReference>
<comment type="caution">
    <text evidence="3">The sequence shown here is derived from an EMBL/GenBank/DDBJ whole genome shotgun (WGS) entry which is preliminary data.</text>
</comment>
<dbReference type="GO" id="GO:0017108">
    <property type="term" value="F:5'-flap endonuclease activity"/>
    <property type="evidence" value="ECO:0007669"/>
    <property type="project" value="TreeGrafter"/>
</dbReference>
<dbReference type="Gene3D" id="3.40.50.1010">
    <property type="entry name" value="5'-nuclease"/>
    <property type="match status" value="2"/>
</dbReference>
<dbReference type="Gene3D" id="1.10.150.20">
    <property type="entry name" value="5' to 3' exonuclease, C-terminal subdomain"/>
    <property type="match status" value="1"/>
</dbReference>
<sequence>MGILGLWDVIGDGEIIHIADYAAQHFEKHKRPLRIAVDEACWRFTNLTPEQVQKIRDGEPAANPIEKTILWRILRLMKLNVQLLFVHDGPSKPWKKGRCGGGLLDKEIVKLLHQLLDHLKVPYHQAPGEAEAECAALEQRGIVDAVWADDGDAFMFGCQTLIKQHKVDGKRVHDHIRVYHADSILREHDLDQDSFVLFAMLAGGDYNPQGLKGCGPKTAQKAARREYGVAGKIREAHTQPQRHLPTWRQALHLTLRLCGSNTEVPPDFPALKALGNYLNPNVSAPEKLDDLRKLRQGWDRKIDQTKLRVILRDRFNMWTRGFIKHIAPVYLARALARATPEQRAENLQYGVQLKRTRKPKDGDEAKSEVKITFNPIPAVEIDLSQQPPEEDWSLWTDKDGTPYDPIQNVEAEIPQCFLDHGLPEGGVAPAPAPARRKRKSDATEPTESSSKKPRSESALDVGPSASASPITPTKRGLQKEKGDNPATKRPRKVTRKDKDANALPEIPPSPPRQGFKLPRSLPLPPAPSPPRLPSSSQTPMPPLQRTVFQATRTTPASSAESSFVSPARATVSAAPTEPMSTSPEKDSGAGLVPGETIAASTLRELRAGSSLLAKPAERQAVSIPESPLQTRPNPPVPVPEVIDLT</sequence>
<evidence type="ECO:0000256" key="1">
    <source>
        <dbReference type="SAM" id="MobiDB-lite"/>
    </source>
</evidence>
<feature type="compositionally biased region" description="Pro residues" evidence="1">
    <location>
        <begin position="521"/>
        <end position="532"/>
    </location>
</feature>
<feature type="region of interest" description="Disordered" evidence="1">
    <location>
        <begin position="419"/>
        <end position="595"/>
    </location>
</feature>
<feature type="region of interest" description="Disordered" evidence="1">
    <location>
        <begin position="609"/>
        <end position="645"/>
    </location>
</feature>
<accession>A0A4V5N5Q1</accession>
<dbReference type="InterPro" id="IPR029060">
    <property type="entry name" value="PIN-like_dom_sf"/>
</dbReference>
<protein>
    <recommendedName>
        <fullName evidence="2">XPG-I domain-containing protein</fullName>
    </recommendedName>
</protein>
<keyword evidence="4" id="KW-1185">Reference proteome</keyword>
<dbReference type="Proteomes" id="UP000308549">
    <property type="component" value="Unassembled WGS sequence"/>
</dbReference>
<name>A0A4V5N5Q1_9PEZI</name>
<dbReference type="AlphaFoldDB" id="A0A4V5N5Q1"/>
<dbReference type="PANTHER" id="PTHR11081:SF62">
    <property type="entry name" value="XPG-I DOMAIN-CONTAINING PROTEIN"/>
    <property type="match status" value="1"/>
</dbReference>
<organism evidence="3 4">
    <name type="scientific">Salinomyces thailandicus</name>
    <dbReference type="NCBI Taxonomy" id="706561"/>
    <lineage>
        <taxon>Eukaryota</taxon>
        <taxon>Fungi</taxon>
        <taxon>Dikarya</taxon>
        <taxon>Ascomycota</taxon>
        <taxon>Pezizomycotina</taxon>
        <taxon>Dothideomycetes</taxon>
        <taxon>Dothideomycetidae</taxon>
        <taxon>Mycosphaerellales</taxon>
        <taxon>Teratosphaeriaceae</taxon>
        <taxon>Salinomyces</taxon>
    </lineage>
</organism>
<gene>
    <name evidence="3" type="ORF">B0A50_02838</name>
</gene>
<dbReference type="SMART" id="SM00484">
    <property type="entry name" value="XPGI"/>
    <property type="match status" value="1"/>
</dbReference>
<dbReference type="PANTHER" id="PTHR11081">
    <property type="entry name" value="FLAP ENDONUCLEASE FAMILY MEMBER"/>
    <property type="match status" value="1"/>
</dbReference>
<evidence type="ECO:0000259" key="2">
    <source>
        <dbReference type="SMART" id="SM00484"/>
    </source>
</evidence>
<dbReference type="PRINTS" id="PR00853">
    <property type="entry name" value="XPGRADSUPER"/>
</dbReference>
<reference evidence="3 4" key="1">
    <citation type="submission" date="2017-03" db="EMBL/GenBank/DDBJ databases">
        <title>Genomes of endolithic fungi from Antarctica.</title>
        <authorList>
            <person name="Coleine C."/>
            <person name="Masonjones S."/>
            <person name="Stajich J.E."/>
        </authorList>
    </citation>
    <scope>NUCLEOTIDE SEQUENCE [LARGE SCALE GENOMIC DNA]</scope>
    <source>
        <strain evidence="3 4">CCFEE 6315</strain>
    </source>
</reference>
<feature type="compositionally biased region" description="Polar residues" evidence="1">
    <location>
        <begin position="546"/>
        <end position="564"/>
    </location>
</feature>
<feature type="region of interest" description="Disordered" evidence="1">
    <location>
        <begin position="378"/>
        <end position="406"/>
    </location>
</feature>
<proteinExistence type="predicted"/>
<evidence type="ECO:0000313" key="4">
    <source>
        <dbReference type="Proteomes" id="UP000308549"/>
    </source>
</evidence>
<dbReference type="SUPFAM" id="SSF47807">
    <property type="entry name" value="5' to 3' exonuclease, C-terminal subdomain"/>
    <property type="match status" value="1"/>
</dbReference>
<dbReference type="OrthoDB" id="2959108at2759"/>
<evidence type="ECO:0000313" key="3">
    <source>
        <dbReference type="EMBL" id="TKA30119.1"/>
    </source>
</evidence>
<feature type="domain" description="XPG-I" evidence="2">
    <location>
        <begin position="117"/>
        <end position="190"/>
    </location>
</feature>
<dbReference type="CDD" id="cd09870">
    <property type="entry name" value="PIN_YEN1"/>
    <property type="match status" value="1"/>
</dbReference>
<dbReference type="SUPFAM" id="SSF88723">
    <property type="entry name" value="PIN domain-like"/>
    <property type="match status" value="1"/>
</dbReference>
<dbReference type="GO" id="GO:0006281">
    <property type="term" value="P:DNA repair"/>
    <property type="evidence" value="ECO:0007669"/>
    <property type="project" value="UniProtKB-ARBA"/>
</dbReference>